<dbReference type="PANTHER" id="PTHR35340">
    <property type="entry name" value="PQQ ENZYME REPEAT PROTEIN-RELATED"/>
    <property type="match status" value="1"/>
</dbReference>
<dbReference type="AlphaFoldDB" id="A0A9P4PPE1"/>
<accession>A0A9P4PPE1</accession>
<dbReference type="Proteomes" id="UP000799764">
    <property type="component" value="Unassembled WGS sequence"/>
</dbReference>
<sequence length="442" mass="48513">MRVQMLLGVASSANMSVYAQNNTTWPYQTYKSLPGFEPPQLEISTVEGSRAPGLIFFPISGSGAHNYSLNIYRQDGELVWQSGYGDYAAFKPTTLFGGLFLALWSSISFPEPWGFGYGIVKILNPNYENIYNPLYDPTQYETFSWIDMHENNITPRGTIHVGAMNVKAWDLTSVGGSENGWIVDSIILELNVTNSEIPLTDAAPTYPLRGLGQNQSYPWGPSHINSIDEFEDGSLLVSSRHYCSIFEIGRDGEHDARIHAEYGSTTLISIFNNDNSAVVSYVNQTTGIFPSADTDTKEATLLLSNGHSVMGYGSVPFPKEFDREGNIVQTVKWGQAQAVQSYRGYKSEWVGTPSSRPDAFACMDSNATINVYMSWNGATEHQSWHVLAGPSKGNPEMQMAINKTGFETFATFSSSARLVQVEAHGAGIETGISDVVAVEEAC</sequence>
<evidence type="ECO:0000313" key="1">
    <source>
        <dbReference type="EMBL" id="KAF2448854.1"/>
    </source>
</evidence>
<organism evidence="1 2">
    <name type="scientific">Karstenula rhodostoma CBS 690.94</name>
    <dbReference type="NCBI Taxonomy" id="1392251"/>
    <lineage>
        <taxon>Eukaryota</taxon>
        <taxon>Fungi</taxon>
        <taxon>Dikarya</taxon>
        <taxon>Ascomycota</taxon>
        <taxon>Pezizomycotina</taxon>
        <taxon>Dothideomycetes</taxon>
        <taxon>Pleosporomycetidae</taxon>
        <taxon>Pleosporales</taxon>
        <taxon>Massarineae</taxon>
        <taxon>Didymosphaeriaceae</taxon>
        <taxon>Karstenula</taxon>
    </lineage>
</organism>
<keyword evidence="2" id="KW-1185">Reference proteome</keyword>
<dbReference type="Pfam" id="PF14269">
    <property type="entry name" value="Arylsulfotran_2"/>
    <property type="match status" value="1"/>
</dbReference>
<evidence type="ECO:0000313" key="2">
    <source>
        <dbReference type="Proteomes" id="UP000799764"/>
    </source>
</evidence>
<proteinExistence type="predicted"/>
<reference evidence="1" key="1">
    <citation type="journal article" date="2020" name="Stud. Mycol.">
        <title>101 Dothideomycetes genomes: a test case for predicting lifestyles and emergence of pathogens.</title>
        <authorList>
            <person name="Haridas S."/>
            <person name="Albert R."/>
            <person name="Binder M."/>
            <person name="Bloem J."/>
            <person name="Labutti K."/>
            <person name="Salamov A."/>
            <person name="Andreopoulos B."/>
            <person name="Baker S."/>
            <person name="Barry K."/>
            <person name="Bills G."/>
            <person name="Bluhm B."/>
            <person name="Cannon C."/>
            <person name="Castanera R."/>
            <person name="Culley D."/>
            <person name="Daum C."/>
            <person name="Ezra D."/>
            <person name="Gonzalez J."/>
            <person name="Henrissat B."/>
            <person name="Kuo A."/>
            <person name="Liang C."/>
            <person name="Lipzen A."/>
            <person name="Lutzoni F."/>
            <person name="Magnuson J."/>
            <person name="Mondo S."/>
            <person name="Nolan M."/>
            <person name="Ohm R."/>
            <person name="Pangilinan J."/>
            <person name="Park H.-J."/>
            <person name="Ramirez L."/>
            <person name="Alfaro M."/>
            <person name="Sun H."/>
            <person name="Tritt A."/>
            <person name="Yoshinaga Y."/>
            <person name="Zwiers L.-H."/>
            <person name="Turgeon B."/>
            <person name="Goodwin S."/>
            <person name="Spatafora J."/>
            <person name="Crous P."/>
            <person name="Grigoriev I."/>
        </authorList>
    </citation>
    <scope>NUCLEOTIDE SEQUENCE</scope>
    <source>
        <strain evidence="1">CBS 690.94</strain>
    </source>
</reference>
<dbReference type="PANTHER" id="PTHR35340:SF5">
    <property type="entry name" value="ASST-DOMAIN-CONTAINING PROTEIN"/>
    <property type="match status" value="1"/>
</dbReference>
<dbReference type="InterPro" id="IPR053143">
    <property type="entry name" value="Arylsulfate_ST"/>
</dbReference>
<comment type="caution">
    <text evidence="1">The sequence shown here is derived from an EMBL/GenBank/DDBJ whole genome shotgun (WGS) entry which is preliminary data.</text>
</comment>
<name>A0A9P4PPE1_9PLEO</name>
<protein>
    <submittedName>
        <fullName evidence="1">Uncharacterized protein</fullName>
    </submittedName>
</protein>
<dbReference type="InterPro" id="IPR039535">
    <property type="entry name" value="ASST-like"/>
</dbReference>
<dbReference type="EMBL" id="MU001495">
    <property type="protein sequence ID" value="KAF2448854.1"/>
    <property type="molecule type" value="Genomic_DNA"/>
</dbReference>
<gene>
    <name evidence="1" type="ORF">P171DRAFT_452544</name>
</gene>
<dbReference type="OrthoDB" id="5427350at2759"/>